<dbReference type="InterPro" id="IPR011050">
    <property type="entry name" value="Pectin_lyase_fold/virulence"/>
</dbReference>
<dbReference type="SUPFAM" id="SSF51126">
    <property type="entry name" value="Pectin lyase-like"/>
    <property type="match status" value="1"/>
</dbReference>
<dbReference type="InterPro" id="IPR006626">
    <property type="entry name" value="PbH1"/>
</dbReference>
<keyword evidence="4" id="KW-1185">Reference proteome</keyword>
<feature type="domain" description="Right handed beta helix" evidence="2">
    <location>
        <begin position="180"/>
        <end position="295"/>
    </location>
</feature>
<dbReference type="EMBL" id="JAADJG010000582">
    <property type="protein sequence ID" value="KAF4443148.1"/>
    <property type="molecule type" value="Genomic_DNA"/>
</dbReference>
<dbReference type="Pfam" id="PF13229">
    <property type="entry name" value="Beta_helix"/>
    <property type="match status" value="1"/>
</dbReference>
<dbReference type="InterPro" id="IPR039448">
    <property type="entry name" value="Beta_helix"/>
</dbReference>
<sequence length="413" mass="43722">MKFSLTFAGLVGLATASPFSEHDTSNGLMARTGKCNWKDQHCCAYPDKYKDDYATPKVKKSYGSGRTIYVKPGHGHKIQDAIKKASPGDRIVVEAGTYEEQLVIDKDGIQLEGRGAKLVPPTTYKRNGCTGLTQDQNKKEQQAGICITGYKVKTTEYKTEHKRVLSVKKPVNGVSVTGFSVTGFSGINIAVLGAKNTRITKNKLTDAPSYGALTLGSVNTVFEGNTVTTTAGGFIGICQDNFSDVRTVKNDISAHAIGVCVQTNGAVIAYNKLHDNCFGVIVDPAVKNALIANNYIGPTPAACGKNSGGILLDGAVGTVVRDNTIEGQRGTGGTGNGILIYDEACVATPEQPLSLACITLGHGVKSMDNIVIRNTLKNNDNDITNLSKGRGNVVKCNTCQNPANLKAGQCKKA</sequence>
<dbReference type="Proteomes" id="UP000605986">
    <property type="component" value="Unassembled WGS sequence"/>
</dbReference>
<dbReference type="AlphaFoldDB" id="A0A8H4NS38"/>
<name>A0A8H4NS38_9HYPO</name>
<evidence type="ECO:0000313" key="4">
    <source>
        <dbReference type="Proteomes" id="UP000605986"/>
    </source>
</evidence>
<evidence type="ECO:0000259" key="2">
    <source>
        <dbReference type="Pfam" id="PF13229"/>
    </source>
</evidence>
<feature type="chain" id="PRO_5034252853" description="Right handed beta helix domain-containing protein" evidence="1">
    <location>
        <begin position="17"/>
        <end position="413"/>
    </location>
</feature>
<evidence type="ECO:0000313" key="3">
    <source>
        <dbReference type="EMBL" id="KAF4443148.1"/>
    </source>
</evidence>
<reference evidence="3" key="1">
    <citation type="submission" date="2020-01" db="EMBL/GenBank/DDBJ databases">
        <title>Identification and distribution of gene clusters putatively required for synthesis of sphingolipid metabolism inhibitors in phylogenetically diverse species of the filamentous fungus Fusarium.</title>
        <authorList>
            <person name="Kim H.-S."/>
            <person name="Busman M."/>
            <person name="Brown D.W."/>
            <person name="Divon H."/>
            <person name="Uhlig S."/>
            <person name="Proctor R.H."/>
        </authorList>
    </citation>
    <scope>NUCLEOTIDE SEQUENCE</scope>
    <source>
        <strain evidence="3">NRRL 53441</strain>
    </source>
</reference>
<keyword evidence="1" id="KW-0732">Signal</keyword>
<comment type="caution">
    <text evidence="3">The sequence shown here is derived from an EMBL/GenBank/DDBJ whole genome shotgun (WGS) entry which is preliminary data.</text>
</comment>
<dbReference type="OrthoDB" id="3488255at2759"/>
<accession>A0A8H4NS38</accession>
<organism evidence="3 4">
    <name type="scientific">Fusarium austroafricanum</name>
    <dbReference type="NCBI Taxonomy" id="2364996"/>
    <lineage>
        <taxon>Eukaryota</taxon>
        <taxon>Fungi</taxon>
        <taxon>Dikarya</taxon>
        <taxon>Ascomycota</taxon>
        <taxon>Pezizomycotina</taxon>
        <taxon>Sordariomycetes</taxon>
        <taxon>Hypocreomycetidae</taxon>
        <taxon>Hypocreales</taxon>
        <taxon>Nectriaceae</taxon>
        <taxon>Fusarium</taxon>
        <taxon>Fusarium concolor species complex</taxon>
    </lineage>
</organism>
<feature type="signal peptide" evidence="1">
    <location>
        <begin position="1"/>
        <end position="16"/>
    </location>
</feature>
<dbReference type="Gene3D" id="2.160.20.10">
    <property type="entry name" value="Single-stranded right-handed beta-helix, Pectin lyase-like"/>
    <property type="match status" value="1"/>
</dbReference>
<dbReference type="SMART" id="SM00710">
    <property type="entry name" value="PbH1"/>
    <property type="match status" value="7"/>
</dbReference>
<dbReference type="InterPro" id="IPR012334">
    <property type="entry name" value="Pectin_lyas_fold"/>
</dbReference>
<protein>
    <recommendedName>
        <fullName evidence="2">Right handed beta helix domain-containing protein</fullName>
    </recommendedName>
</protein>
<evidence type="ECO:0000256" key="1">
    <source>
        <dbReference type="SAM" id="SignalP"/>
    </source>
</evidence>
<gene>
    <name evidence="3" type="ORF">F53441_11547</name>
</gene>
<proteinExistence type="predicted"/>